<proteinExistence type="predicted"/>
<name>A0A8J4YEC6_CHIOP</name>
<evidence type="ECO:0000313" key="3">
    <source>
        <dbReference type="Proteomes" id="UP000770661"/>
    </source>
</evidence>
<feature type="region of interest" description="Disordered" evidence="1">
    <location>
        <begin position="9"/>
        <end position="30"/>
    </location>
</feature>
<dbReference type="InterPro" id="IPR032675">
    <property type="entry name" value="LRR_dom_sf"/>
</dbReference>
<dbReference type="OrthoDB" id="6354161at2759"/>
<sequence length="330" mass="36898">MECYDEALEQRGKTVDHLDTEDTPARSQESEETEWLGIFTALSGVRCLRGVTLPSCPGHVVQLLLGSCRHISSITAMDLRQSPGPVRFDPAYLMETPNLVELRIGSSSGFTLTTNFNFIKLQKLRVLVMRGLTCMDSWPYLGTTLTTLQVGPVRTFVRSTWANLSHMTTLQALWLEEGGLMFDTNVSEALSRLTNMRRLCLFNFVVGPKLGQALKKLPRLERLFVLPMATEEADIRTQNGNMVVAFEVLKDVKELVWGIHASDVCLSGGKECIQICPTKTKLFPLMSKNSENLWPLAQLEKMLKTHLSRCNVRIIKLDPTAASRLALATL</sequence>
<evidence type="ECO:0000313" key="2">
    <source>
        <dbReference type="EMBL" id="KAG0721299.1"/>
    </source>
</evidence>
<dbReference type="EMBL" id="JACEEZ010011380">
    <property type="protein sequence ID" value="KAG0721299.1"/>
    <property type="molecule type" value="Genomic_DNA"/>
</dbReference>
<organism evidence="2 3">
    <name type="scientific">Chionoecetes opilio</name>
    <name type="common">Atlantic snow crab</name>
    <name type="synonym">Cancer opilio</name>
    <dbReference type="NCBI Taxonomy" id="41210"/>
    <lineage>
        <taxon>Eukaryota</taxon>
        <taxon>Metazoa</taxon>
        <taxon>Ecdysozoa</taxon>
        <taxon>Arthropoda</taxon>
        <taxon>Crustacea</taxon>
        <taxon>Multicrustacea</taxon>
        <taxon>Malacostraca</taxon>
        <taxon>Eumalacostraca</taxon>
        <taxon>Eucarida</taxon>
        <taxon>Decapoda</taxon>
        <taxon>Pleocyemata</taxon>
        <taxon>Brachyura</taxon>
        <taxon>Eubrachyura</taxon>
        <taxon>Majoidea</taxon>
        <taxon>Majidae</taxon>
        <taxon>Chionoecetes</taxon>
    </lineage>
</organism>
<reference evidence="2" key="1">
    <citation type="submission" date="2020-07" db="EMBL/GenBank/DDBJ databases">
        <title>The High-quality genome of the commercially important snow crab, Chionoecetes opilio.</title>
        <authorList>
            <person name="Jeong J.-H."/>
            <person name="Ryu S."/>
        </authorList>
    </citation>
    <scope>NUCLEOTIDE SEQUENCE</scope>
    <source>
        <strain evidence="2">MADBK_172401_WGS</strain>
        <tissue evidence="2">Digestive gland</tissue>
    </source>
</reference>
<comment type="caution">
    <text evidence="2">The sequence shown here is derived from an EMBL/GenBank/DDBJ whole genome shotgun (WGS) entry which is preliminary data.</text>
</comment>
<keyword evidence="3" id="KW-1185">Reference proteome</keyword>
<accession>A0A8J4YEC6</accession>
<dbReference type="Proteomes" id="UP000770661">
    <property type="component" value="Unassembled WGS sequence"/>
</dbReference>
<gene>
    <name evidence="2" type="ORF">GWK47_046729</name>
</gene>
<evidence type="ECO:0000256" key="1">
    <source>
        <dbReference type="SAM" id="MobiDB-lite"/>
    </source>
</evidence>
<protein>
    <submittedName>
        <fullName evidence="2">Uncharacterized protein</fullName>
    </submittedName>
</protein>
<dbReference type="SUPFAM" id="SSF52047">
    <property type="entry name" value="RNI-like"/>
    <property type="match status" value="1"/>
</dbReference>
<dbReference type="Gene3D" id="3.80.10.10">
    <property type="entry name" value="Ribonuclease Inhibitor"/>
    <property type="match status" value="1"/>
</dbReference>
<dbReference type="AlphaFoldDB" id="A0A8J4YEC6"/>
<feature type="compositionally biased region" description="Basic and acidic residues" evidence="1">
    <location>
        <begin position="9"/>
        <end position="24"/>
    </location>
</feature>